<comment type="caution">
    <text evidence="9">The sequence shown here is derived from an EMBL/GenBank/DDBJ whole genome shotgun (WGS) entry which is preliminary data.</text>
</comment>
<evidence type="ECO:0000256" key="4">
    <source>
        <dbReference type="ARBA" id="ARBA00022970"/>
    </source>
</evidence>
<dbReference type="GO" id="GO:0016020">
    <property type="term" value="C:membrane"/>
    <property type="evidence" value="ECO:0007669"/>
    <property type="project" value="UniProtKB-SubCell"/>
</dbReference>
<feature type="transmembrane region" description="Helical" evidence="7">
    <location>
        <begin position="293"/>
        <end position="322"/>
    </location>
</feature>
<keyword evidence="3 7" id="KW-0812">Transmembrane</keyword>
<evidence type="ECO:0000256" key="3">
    <source>
        <dbReference type="ARBA" id="ARBA00022692"/>
    </source>
</evidence>
<dbReference type="GO" id="GO:0055085">
    <property type="term" value="P:transmembrane transport"/>
    <property type="evidence" value="ECO:0007669"/>
    <property type="project" value="InterPro"/>
</dbReference>
<reference evidence="9 10" key="1">
    <citation type="submission" date="2020-01" db="EMBL/GenBank/DDBJ databases">
        <title>Whole genome sequence of Heliobacterium gestii DSM 11169.</title>
        <authorList>
            <person name="Kyndt J.A."/>
            <person name="Meyer T.E."/>
        </authorList>
    </citation>
    <scope>NUCLEOTIDE SEQUENCE [LARGE SCALE GENOMIC DNA]</scope>
    <source>
        <strain evidence="9 10">DSM 11169</strain>
    </source>
</reference>
<feature type="transmembrane region" description="Helical" evidence="7">
    <location>
        <begin position="342"/>
        <end position="359"/>
    </location>
</feature>
<dbReference type="RefSeq" id="WP_161261893.1">
    <property type="nucleotide sequence ID" value="NZ_JAFBDC010000013.1"/>
</dbReference>
<keyword evidence="2" id="KW-0813">Transport</keyword>
<feature type="transmembrane region" description="Helical" evidence="7">
    <location>
        <begin position="209"/>
        <end position="230"/>
    </location>
</feature>
<dbReference type="PIRSF" id="PIRSF006060">
    <property type="entry name" value="AA_transporter"/>
    <property type="match status" value="1"/>
</dbReference>
<evidence type="ECO:0000256" key="7">
    <source>
        <dbReference type="SAM" id="Phobius"/>
    </source>
</evidence>
<evidence type="ECO:0000256" key="5">
    <source>
        <dbReference type="ARBA" id="ARBA00022989"/>
    </source>
</evidence>
<feature type="transmembrane region" description="Helical" evidence="7">
    <location>
        <begin position="371"/>
        <end position="394"/>
    </location>
</feature>
<feature type="transmembrane region" description="Helical" evidence="7">
    <location>
        <begin position="441"/>
        <end position="460"/>
    </location>
</feature>
<dbReference type="OrthoDB" id="178667at2"/>
<evidence type="ECO:0000259" key="8">
    <source>
        <dbReference type="Pfam" id="PF00324"/>
    </source>
</evidence>
<evidence type="ECO:0000256" key="2">
    <source>
        <dbReference type="ARBA" id="ARBA00022448"/>
    </source>
</evidence>
<feature type="transmembrane region" description="Helical" evidence="7">
    <location>
        <begin position="251"/>
        <end position="273"/>
    </location>
</feature>
<dbReference type="GO" id="GO:0006865">
    <property type="term" value="P:amino acid transport"/>
    <property type="evidence" value="ECO:0007669"/>
    <property type="project" value="UniProtKB-KW"/>
</dbReference>
<keyword evidence="6 7" id="KW-0472">Membrane</keyword>
<feature type="transmembrane region" description="Helical" evidence="7">
    <location>
        <begin position="105"/>
        <end position="129"/>
    </location>
</feature>
<dbReference type="PANTHER" id="PTHR43495">
    <property type="entry name" value="GABA PERMEASE"/>
    <property type="match status" value="1"/>
</dbReference>
<feature type="transmembrane region" description="Helical" evidence="7">
    <location>
        <begin position="135"/>
        <end position="157"/>
    </location>
</feature>
<dbReference type="Proteomes" id="UP000471031">
    <property type="component" value="Unassembled WGS sequence"/>
</dbReference>
<feature type="transmembrane region" description="Helical" evidence="7">
    <location>
        <begin position="169"/>
        <end position="189"/>
    </location>
</feature>
<dbReference type="PROSITE" id="PS00218">
    <property type="entry name" value="AMINO_ACID_PERMEASE_1"/>
    <property type="match status" value="1"/>
</dbReference>
<evidence type="ECO:0000313" key="9">
    <source>
        <dbReference type="EMBL" id="MZP43328.1"/>
    </source>
</evidence>
<dbReference type="PANTHER" id="PTHR43495:SF5">
    <property type="entry name" value="GAMMA-AMINOBUTYRIC ACID PERMEASE"/>
    <property type="match status" value="1"/>
</dbReference>
<comment type="subcellular location">
    <subcellularLocation>
        <location evidence="1">Membrane</location>
        <topology evidence="1">Multi-pass membrane protein</topology>
    </subcellularLocation>
</comment>
<organism evidence="9 10">
    <name type="scientific">Heliomicrobium gestii</name>
    <name type="common">Heliobacterium gestii</name>
    <dbReference type="NCBI Taxonomy" id="2699"/>
    <lineage>
        <taxon>Bacteria</taxon>
        <taxon>Bacillati</taxon>
        <taxon>Bacillota</taxon>
        <taxon>Clostridia</taxon>
        <taxon>Eubacteriales</taxon>
        <taxon>Heliobacteriaceae</taxon>
        <taxon>Heliomicrobium</taxon>
    </lineage>
</organism>
<dbReference type="EMBL" id="WXEX01000007">
    <property type="protein sequence ID" value="MZP43328.1"/>
    <property type="molecule type" value="Genomic_DNA"/>
</dbReference>
<evidence type="ECO:0000256" key="6">
    <source>
        <dbReference type="ARBA" id="ARBA00023136"/>
    </source>
</evidence>
<dbReference type="InterPro" id="IPR004840">
    <property type="entry name" value="Amino_acid_permease_CS"/>
</dbReference>
<feature type="transmembrane region" description="Helical" evidence="7">
    <location>
        <begin position="27"/>
        <end position="45"/>
    </location>
</feature>
<dbReference type="AlphaFoldDB" id="A0A845LAV4"/>
<dbReference type="Pfam" id="PF00324">
    <property type="entry name" value="AA_permease"/>
    <property type="match status" value="1"/>
</dbReference>
<dbReference type="FunFam" id="1.20.1740.10:FF:000001">
    <property type="entry name" value="Amino acid permease"/>
    <property type="match status" value="1"/>
</dbReference>
<proteinExistence type="predicted"/>
<feature type="transmembrane region" description="Helical" evidence="7">
    <location>
        <begin position="414"/>
        <end position="435"/>
    </location>
</feature>
<name>A0A845LAV4_HELGE</name>
<feature type="transmembrane region" description="Helical" evidence="7">
    <location>
        <begin position="57"/>
        <end position="84"/>
    </location>
</feature>
<gene>
    <name evidence="9" type="ORF">GTO89_09780</name>
</gene>
<protein>
    <submittedName>
        <fullName evidence="9">Amino acid permease</fullName>
    </submittedName>
</protein>
<feature type="domain" description="Amino acid permease/ SLC12A" evidence="8">
    <location>
        <begin position="26"/>
        <end position="465"/>
    </location>
</feature>
<keyword evidence="5 7" id="KW-1133">Transmembrane helix</keyword>
<evidence type="ECO:0000256" key="1">
    <source>
        <dbReference type="ARBA" id="ARBA00004141"/>
    </source>
</evidence>
<dbReference type="Gene3D" id="1.20.1740.10">
    <property type="entry name" value="Amino acid/polyamine transporter I"/>
    <property type="match status" value="1"/>
</dbReference>
<sequence>MTTPTVNPEQLIPEKQGLRRDMKSRHLMMISVGGTIGTGLFLGSGQTIHQAGPFGAILAYAAGGLIMFLVLLCLAELAVAMPVAGSFQSYASRFISPAAGYTTGWLYWVNWALCIAADFTAAGMIMHNWFPQVDVYIWCAVFAVSLALLNLISVKAYGEAEFWFASVKVVAIIGFIIAGAGLIFGFTGNEGAIGLSNFQTGGEGLFPNGFYAVFLTMIGVVYSFQGAELVGIAAGECEEPGKHVPRVIRGISLRIVIFYVLAVTVLAGTIPWAEAGVQESPFATVFGRIGIPFAQHVMSFVVLTSALSAGNSALYACSRLLWSMAKEKQAPSWLGRLNSRGVPFYGVIFTLALACLSLLTEHYAADTVYLWLMSSTGLTGCLIWIIIAWCQISFRREYTRLGGSADQLAFRTPLYPLVPIVAAILNIGVIVSLYFDPSQQIVLYAGIPVLLLIYGSYYLFIGKKREGFATAGQAQAPAQGQPQAQAD</sequence>
<evidence type="ECO:0000313" key="10">
    <source>
        <dbReference type="Proteomes" id="UP000471031"/>
    </source>
</evidence>
<keyword evidence="10" id="KW-1185">Reference proteome</keyword>
<accession>A0A845LAV4</accession>
<dbReference type="InterPro" id="IPR004841">
    <property type="entry name" value="AA-permease/SLC12A_dom"/>
</dbReference>
<keyword evidence="4" id="KW-0029">Amino-acid transport</keyword>